<sequence length="273" mass="30801">MAAYLKEDSDEQKHEYGLPLKRKRMHSRESNISRPERARVISHPTKESQIPLLQIETTVAKFKLRLVRRDCELHCNLKLSSQQSKKTIGDHWTLIGQDGYALRDVAGEYPCFELTDSFFQLKPEYSQILLNQNNVADFIFVEHWPRIRDSATSKKWLCDMVSALLVVRNPDGTAWRLALYTFVSTLIKDGQSVDIWLTNTPFATCSGRRNDIETLVVPAVGIRSSIAIILVPAHGDRIASASAAAFGGNVWQGIVVVPIEVIAGAVIEYWELH</sequence>
<gene>
    <name evidence="2" type="ORF">IMSHALPRED_009365</name>
</gene>
<proteinExistence type="predicted"/>
<keyword evidence="3" id="KW-1185">Reference proteome</keyword>
<dbReference type="EMBL" id="CAJPDT010000070">
    <property type="protein sequence ID" value="CAF9933447.1"/>
    <property type="molecule type" value="Genomic_DNA"/>
</dbReference>
<evidence type="ECO:0000256" key="1">
    <source>
        <dbReference type="SAM" id="MobiDB-lite"/>
    </source>
</evidence>
<feature type="compositionally biased region" description="Basic and acidic residues" evidence="1">
    <location>
        <begin position="1"/>
        <end position="16"/>
    </location>
</feature>
<feature type="region of interest" description="Disordered" evidence="1">
    <location>
        <begin position="1"/>
        <end position="34"/>
    </location>
</feature>
<dbReference type="AlphaFoldDB" id="A0A8H3FYP8"/>
<accession>A0A8H3FYP8</accession>
<dbReference type="OrthoDB" id="5135333at2759"/>
<comment type="caution">
    <text evidence="2">The sequence shown here is derived from an EMBL/GenBank/DDBJ whole genome shotgun (WGS) entry which is preliminary data.</text>
</comment>
<name>A0A8H3FYP8_9LECA</name>
<reference evidence="2" key="1">
    <citation type="submission" date="2021-03" db="EMBL/GenBank/DDBJ databases">
        <authorList>
            <person name="Tagirdzhanova G."/>
        </authorList>
    </citation>
    <scope>NUCLEOTIDE SEQUENCE</scope>
</reference>
<protein>
    <submittedName>
        <fullName evidence="2">Uncharacterized protein</fullName>
    </submittedName>
</protein>
<organism evidence="2 3">
    <name type="scientific">Imshaugia aleurites</name>
    <dbReference type="NCBI Taxonomy" id="172621"/>
    <lineage>
        <taxon>Eukaryota</taxon>
        <taxon>Fungi</taxon>
        <taxon>Dikarya</taxon>
        <taxon>Ascomycota</taxon>
        <taxon>Pezizomycotina</taxon>
        <taxon>Lecanoromycetes</taxon>
        <taxon>OSLEUM clade</taxon>
        <taxon>Lecanoromycetidae</taxon>
        <taxon>Lecanorales</taxon>
        <taxon>Lecanorineae</taxon>
        <taxon>Parmeliaceae</taxon>
        <taxon>Imshaugia</taxon>
    </lineage>
</organism>
<evidence type="ECO:0000313" key="2">
    <source>
        <dbReference type="EMBL" id="CAF9933447.1"/>
    </source>
</evidence>
<evidence type="ECO:0000313" key="3">
    <source>
        <dbReference type="Proteomes" id="UP000664534"/>
    </source>
</evidence>
<dbReference type="Proteomes" id="UP000664534">
    <property type="component" value="Unassembled WGS sequence"/>
</dbReference>